<evidence type="ECO:0000313" key="2">
    <source>
        <dbReference type="Proteomes" id="UP001291653"/>
    </source>
</evidence>
<protein>
    <submittedName>
        <fullName evidence="1">Uncharacterized protein</fullName>
    </submittedName>
</protein>
<reference evidence="1 2" key="1">
    <citation type="submission" date="2022-10" db="EMBL/GenBank/DDBJ databases">
        <title>Draft genome sequence of Streptomyces sp. YSPA8.</title>
        <authorList>
            <person name="Moriuchi R."/>
            <person name="Dohra H."/>
            <person name="Yamamura H."/>
            <person name="Kodani S."/>
        </authorList>
    </citation>
    <scope>NUCLEOTIDE SEQUENCE [LARGE SCALE GENOMIC DNA]</scope>
    <source>
        <strain evidence="1 2">YSPA8</strain>
    </source>
</reference>
<gene>
    <name evidence="1" type="ORF">SYYSPA8_14680</name>
</gene>
<dbReference type="Proteomes" id="UP001291653">
    <property type="component" value="Unassembled WGS sequence"/>
</dbReference>
<dbReference type="EMBL" id="BSBI01000005">
    <property type="protein sequence ID" value="GLF95555.1"/>
    <property type="molecule type" value="Genomic_DNA"/>
</dbReference>
<sequence length="67" mass="6932">MPSPSSRSGPLGDSPVVRRSGEWWLTAPTLSLRVDDPVLAGNLDRFAADLADAQQAVAALRSSGGLA</sequence>
<comment type="caution">
    <text evidence="1">The sequence shown here is derived from an EMBL/GenBank/DDBJ whole genome shotgun (WGS) entry which is preliminary data.</text>
</comment>
<dbReference type="RefSeq" id="WP_323447611.1">
    <property type="nucleotide sequence ID" value="NZ_BSBI01000005.1"/>
</dbReference>
<accession>A0ABQ5NZC6</accession>
<keyword evidence="2" id="KW-1185">Reference proteome</keyword>
<name>A0ABQ5NZC6_9ACTN</name>
<evidence type="ECO:0000313" key="1">
    <source>
        <dbReference type="EMBL" id="GLF95555.1"/>
    </source>
</evidence>
<organism evidence="1 2">
    <name type="scientific">Streptomyces yaizuensis</name>
    <dbReference type="NCBI Taxonomy" id="2989713"/>
    <lineage>
        <taxon>Bacteria</taxon>
        <taxon>Bacillati</taxon>
        <taxon>Actinomycetota</taxon>
        <taxon>Actinomycetes</taxon>
        <taxon>Kitasatosporales</taxon>
        <taxon>Streptomycetaceae</taxon>
        <taxon>Streptomyces</taxon>
    </lineage>
</organism>
<proteinExistence type="predicted"/>